<feature type="compositionally biased region" description="Acidic residues" evidence="1">
    <location>
        <begin position="82"/>
        <end position="102"/>
    </location>
</feature>
<protein>
    <submittedName>
        <fullName evidence="2">Uncharacterized protein</fullName>
    </submittedName>
</protein>
<evidence type="ECO:0000313" key="2">
    <source>
        <dbReference type="EMBL" id="OXU20318.1"/>
    </source>
</evidence>
<dbReference type="AlphaFoldDB" id="A0A232EPQ8"/>
<keyword evidence="3" id="KW-1185">Reference proteome</keyword>
<comment type="caution">
    <text evidence="2">The sequence shown here is derived from an EMBL/GenBank/DDBJ whole genome shotgun (WGS) entry which is preliminary data.</text>
</comment>
<feature type="region of interest" description="Disordered" evidence="1">
    <location>
        <begin position="72"/>
        <end position="120"/>
    </location>
</feature>
<name>A0A232EPQ8_9HYME</name>
<dbReference type="EMBL" id="NNAY01002916">
    <property type="protein sequence ID" value="OXU20318.1"/>
    <property type="molecule type" value="Genomic_DNA"/>
</dbReference>
<dbReference type="Proteomes" id="UP000215335">
    <property type="component" value="Unassembled WGS sequence"/>
</dbReference>
<evidence type="ECO:0000313" key="3">
    <source>
        <dbReference type="Proteomes" id="UP000215335"/>
    </source>
</evidence>
<sequence length="212" mass="23850">MHIKLVVLTTTGCTHASGRLGFLAVKLIVLDTIRCNRTIALVILVARVSCVSVSLLDFEYLIINSRNNSFQREEREPVQHDTDEEDEEYYFSTTDECDESESSDNNLSDTDADDDDDEYEDDDLCIKNARKPLYPGATINVAEHVLSVLSLMLRLKMTGVLIAQIFSLIRLHCIQPNYCIKSIPLCDDISIAKSAIQNEKMAKKLNAMSVEK</sequence>
<feature type="compositionally biased region" description="Acidic residues" evidence="1">
    <location>
        <begin position="110"/>
        <end position="120"/>
    </location>
</feature>
<feature type="compositionally biased region" description="Basic and acidic residues" evidence="1">
    <location>
        <begin position="72"/>
        <end position="81"/>
    </location>
</feature>
<gene>
    <name evidence="2" type="ORF">TSAR_012872</name>
</gene>
<accession>A0A232EPQ8</accession>
<evidence type="ECO:0000256" key="1">
    <source>
        <dbReference type="SAM" id="MobiDB-lite"/>
    </source>
</evidence>
<proteinExistence type="predicted"/>
<reference evidence="2 3" key="1">
    <citation type="journal article" date="2017" name="Curr. Biol.">
        <title>The Evolution of Venom by Co-option of Single-Copy Genes.</title>
        <authorList>
            <person name="Martinson E.O."/>
            <person name="Mrinalini"/>
            <person name="Kelkar Y.D."/>
            <person name="Chang C.H."/>
            <person name="Werren J.H."/>
        </authorList>
    </citation>
    <scope>NUCLEOTIDE SEQUENCE [LARGE SCALE GENOMIC DNA]</scope>
    <source>
        <strain evidence="2 3">Alberta</strain>
        <tissue evidence="2">Whole body</tissue>
    </source>
</reference>
<organism evidence="2 3">
    <name type="scientific">Trichomalopsis sarcophagae</name>
    <dbReference type="NCBI Taxonomy" id="543379"/>
    <lineage>
        <taxon>Eukaryota</taxon>
        <taxon>Metazoa</taxon>
        <taxon>Ecdysozoa</taxon>
        <taxon>Arthropoda</taxon>
        <taxon>Hexapoda</taxon>
        <taxon>Insecta</taxon>
        <taxon>Pterygota</taxon>
        <taxon>Neoptera</taxon>
        <taxon>Endopterygota</taxon>
        <taxon>Hymenoptera</taxon>
        <taxon>Apocrita</taxon>
        <taxon>Proctotrupomorpha</taxon>
        <taxon>Chalcidoidea</taxon>
        <taxon>Pteromalidae</taxon>
        <taxon>Pteromalinae</taxon>
        <taxon>Trichomalopsis</taxon>
    </lineage>
</organism>